<dbReference type="GO" id="GO:0005524">
    <property type="term" value="F:ATP binding"/>
    <property type="evidence" value="ECO:0007669"/>
    <property type="project" value="InterPro"/>
</dbReference>
<dbReference type="CDD" id="cd00009">
    <property type="entry name" value="AAA"/>
    <property type="match status" value="1"/>
</dbReference>
<dbReference type="Pfam" id="PF07319">
    <property type="entry name" value="DnaI_N"/>
    <property type="match status" value="1"/>
</dbReference>
<dbReference type="SMART" id="SM00382">
    <property type="entry name" value="AAA"/>
    <property type="match status" value="1"/>
</dbReference>
<dbReference type="GO" id="GO:0006260">
    <property type="term" value="P:DNA replication"/>
    <property type="evidence" value="ECO:0007669"/>
    <property type="project" value="TreeGrafter"/>
</dbReference>
<proteinExistence type="predicted"/>
<dbReference type="InterPro" id="IPR009928">
    <property type="entry name" value="DnaI_N"/>
</dbReference>
<sequence length="293" mass="33647">MRREILENADVQQFLSDHADQLNKDIVDRSLGKLYEFTTASHGCGKCNSLTECANIMNGFEPKLVLKRNLIDIDYVKCPSRLIEDDRRSVSKMIESMYMPKDVMEARLEDIDFEGNAHKSRLTVIEKAEKFLYELDETGKLPQRGLYIHGPFGIGKSFILGALANELAQRRIRTVAVYVPEFLREIKQSIQEQTLNEKVDYVKKAPVLILDDFGAEAMTAWTRDEILGAILQYRMAEQLPTFFTSNLSFKELEHHLTYTQRGEKDVVKAARIMERIQTVARPVALSGENRRLK</sequence>
<evidence type="ECO:0000313" key="3">
    <source>
        <dbReference type="Proteomes" id="UP000185746"/>
    </source>
</evidence>
<reference evidence="2 3" key="1">
    <citation type="submission" date="2016-09" db="EMBL/GenBank/DDBJ databases">
        <title>Complete genome sequence of the Lysinibacillus sphaericus LMG 22257, a specie of Bacillus with ureolytic activity that can effectively biodeposit calcium carbonate.</title>
        <authorList>
            <person name="Yan W."/>
        </authorList>
    </citation>
    <scope>NUCLEOTIDE SEQUENCE [LARGE SCALE GENOMIC DNA]</scope>
    <source>
        <strain evidence="2 3">LMG 22257</strain>
    </source>
</reference>
<dbReference type="AlphaFoldDB" id="A0A1D8JKB0"/>
<feature type="domain" description="AAA+ ATPase" evidence="1">
    <location>
        <begin position="142"/>
        <end position="271"/>
    </location>
</feature>
<keyword evidence="3" id="KW-1185">Reference proteome</keyword>
<name>A0A1D8JKB0_9BACL</name>
<dbReference type="InterPro" id="IPR027417">
    <property type="entry name" value="P-loop_NTPase"/>
</dbReference>
<accession>A0A1D8JKB0</accession>
<dbReference type="Proteomes" id="UP000185746">
    <property type="component" value="Chromosome"/>
</dbReference>
<dbReference type="EMBL" id="CP017560">
    <property type="protein sequence ID" value="AOV09132.1"/>
    <property type="molecule type" value="Genomic_DNA"/>
</dbReference>
<dbReference type="PANTHER" id="PTHR30050">
    <property type="entry name" value="CHROMOSOMAL REPLICATION INITIATOR PROTEIN DNAA"/>
    <property type="match status" value="1"/>
</dbReference>
<dbReference type="SUPFAM" id="SSF52540">
    <property type="entry name" value="P-loop containing nucleoside triphosphate hydrolases"/>
    <property type="match status" value="1"/>
</dbReference>
<evidence type="ECO:0000259" key="1">
    <source>
        <dbReference type="SMART" id="SM00382"/>
    </source>
</evidence>
<dbReference type="InterPro" id="IPR003593">
    <property type="entry name" value="AAA+_ATPase"/>
</dbReference>
<protein>
    <submittedName>
        <fullName evidence="2">Primosomal protein DnaI</fullName>
    </submittedName>
</protein>
<dbReference type="Pfam" id="PF01695">
    <property type="entry name" value="IstB_IS21"/>
    <property type="match status" value="1"/>
</dbReference>
<gene>
    <name evidence="2" type="ORF">BI350_06640</name>
</gene>
<dbReference type="KEGG" id="surl:BI350_06640"/>
<dbReference type="InterPro" id="IPR002611">
    <property type="entry name" value="IstB_ATP-bd"/>
</dbReference>
<dbReference type="Gene3D" id="3.40.50.300">
    <property type="entry name" value="P-loop containing nucleotide triphosphate hydrolases"/>
    <property type="match status" value="1"/>
</dbReference>
<dbReference type="NCBIfam" id="NF006505">
    <property type="entry name" value="PRK08939.1"/>
    <property type="match status" value="1"/>
</dbReference>
<evidence type="ECO:0000313" key="2">
    <source>
        <dbReference type="EMBL" id="AOV09132.1"/>
    </source>
</evidence>
<organism evidence="2 3">
    <name type="scientific">Sporosarcina ureilytica</name>
    <dbReference type="NCBI Taxonomy" id="298596"/>
    <lineage>
        <taxon>Bacteria</taxon>
        <taxon>Bacillati</taxon>
        <taxon>Bacillota</taxon>
        <taxon>Bacilli</taxon>
        <taxon>Bacillales</taxon>
        <taxon>Caryophanaceae</taxon>
        <taxon>Sporosarcina</taxon>
    </lineage>
</organism>
<dbReference type="PANTHER" id="PTHR30050:SF8">
    <property type="entry name" value="PRIMOSOMAL PROTEIN DNAI"/>
    <property type="match status" value="1"/>
</dbReference>